<organism evidence="2 3">
    <name type="scientific">Glaciecola nitratireducens (strain JCM 12485 / KCTC 12276 / FR1064)</name>
    <dbReference type="NCBI Taxonomy" id="1085623"/>
    <lineage>
        <taxon>Bacteria</taxon>
        <taxon>Pseudomonadati</taxon>
        <taxon>Pseudomonadota</taxon>
        <taxon>Gammaproteobacteria</taxon>
        <taxon>Alteromonadales</taxon>
        <taxon>Alteromonadaceae</taxon>
        <taxon>Brumicola</taxon>
    </lineage>
</organism>
<gene>
    <name evidence="2" type="ordered locus">GNIT_1745</name>
</gene>
<feature type="transmembrane region" description="Helical" evidence="1">
    <location>
        <begin position="48"/>
        <end position="68"/>
    </location>
</feature>
<keyword evidence="1" id="KW-0472">Membrane</keyword>
<feature type="transmembrane region" description="Helical" evidence="1">
    <location>
        <begin position="161"/>
        <end position="181"/>
    </location>
</feature>
<dbReference type="STRING" id="1085623.GNIT_1745"/>
<dbReference type="EMBL" id="CP003060">
    <property type="protein sequence ID" value="AEP29858.1"/>
    <property type="molecule type" value="Genomic_DNA"/>
</dbReference>
<dbReference type="RefSeq" id="WP_014108732.1">
    <property type="nucleotide sequence ID" value="NC_016041.1"/>
</dbReference>
<keyword evidence="1" id="KW-0812">Transmembrane</keyword>
<keyword evidence="3" id="KW-1185">Reference proteome</keyword>
<dbReference type="Proteomes" id="UP000009282">
    <property type="component" value="Chromosome"/>
</dbReference>
<dbReference type="KEGG" id="gni:GNIT_1745"/>
<evidence type="ECO:0000313" key="3">
    <source>
        <dbReference type="Proteomes" id="UP000009282"/>
    </source>
</evidence>
<dbReference type="OrthoDB" id="5621705at2"/>
<protein>
    <submittedName>
        <fullName evidence="2">Putative cytochrome c oxidase, subunit I</fullName>
    </submittedName>
</protein>
<feature type="transmembrane region" description="Helical" evidence="1">
    <location>
        <begin position="215"/>
        <end position="239"/>
    </location>
</feature>
<feature type="transmembrane region" description="Helical" evidence="1">
    <location>
        <begin position="121"/>
        <end position="141"/>
    </location>
</feature>
<dbReference type="Pfam" id="PF09955">
    <property type="entry name" value="DUF2189"/>
    <property type="match status" value="1"/>
</dbReference>
<accession>G4QGR3</accession>
<reference evidence="2 3" key="1">
    <citation type="journal article" date="2011" name="J. Bacteriol.">
        <title>Complete genome sequence of seawater bacterium Glaciecola nitratireducens FR1064T.</title>
        <authorList>
            <person name="Bian F."/>
            <person name="Qin Q.L."/>
            <person name="Xie B.B."/>
            <person name="Shu Y.L."/>
            <person name="Zhang X.Y."/>
            <person name="Yu Y."/>
            <person name="Chen B."/>
            <person name="Chen X.L."/>
            <person name="Zhou B.C."/>
            <person name="Zhang Y.Z."/>
        </authorList>
    </citation>
    <scope>NUCLEOTIDE SEQUENCE [LARGE SCALE GENOMIC DNA]</scope>
    <source>
        <strain evidence="3">JCM 12485 / KCTC 12276 / FR1064</strain>
    </source>
</reference>
<evidence type="ECO:0000313" key="2">
    <source>
        <dbReference type="EMBL" id="AEP29858.1"/>
    </source>
</evidence>
<keyword evidence="1" id="KW-1133">Transmembrane helix</keyword>
<proteinExistence type="predicted"/>
<feature type="transmembrane region" description="Helical" evidence="1">
    <location>
        <begin position="74"/>
        <end position="100"/>
    </location>
</feature>
<sequence>MSQQFDEMPDTAIENSGIARVIPCRKLEMFDSLKWLSLAVNDFKRAPVISLTYGAVFTLIPWLIYYLINSTGWYMIIFPAMVCFMLIGPYLAAGLYDVAWQFEKKRTPSFRHSLKAMSRNAVNEWGFAILLMVFMIAWLRIASLLHAFYPENEAYTLVNLGTFLIIGTLIGVALTLLVFFITAFTQPILLERRVDLATAVLTSMNAVWLNKKAMFFWAFVIFISVCIGFFTFFLAFLVLMPLIGYASWHGYIDTIEVKRERTYE</sequence>
<dbReference type="HOGENOM" id="CLU_067791_1_0_6"/>
<dbReference type="eggNOG" id="COG5473">
    <property type="taxonomic scope" value="Bacteria"/>
</dbReference>
<dbReference type="InterPro" id="IPR018692">
    <property type="entry name" value="DUF2189"/>
</dbReference>
<dbReference type="AlphaFoldDB" id="G4QGR3"/>
<evidence type="ECO:0000256" key="1">
    <source>
        <dbReference type="SAM" id="Phobius"/>
    </source>
</evidence>
<name>G4QGR3_GLANF</name>